<dbReference type="InterPro" id="IPR024788">
    <property type="entry name" value="Malectin-like_Carb-bd_dom"/>
</dbReference>
<keyword evidence="8" id="KW-0675">Receptor</keyword>
<organism evidence="11 12">
    <name type="scientific">Brassica carinata</name>
    <name type="common">Ethiopian mustard</name>
    <name type="synonym">Abyssinian cabbage</name>
    <dbReference type="NCBI Taxonomy" id="52824"/>
    <lineage>
        <taxon>Eukaryota</taxon>
        <taxon>Viridiplantae</taxon>
        <taxon>Streptophyta</taxon>
        <taxon>Embryophyta</taxon>
        <taxon>Tracheophyta</taxon>
        <taxon>Spermatophyta</taxon>
        <taxon>Magnoliopsida</taxon>
        <taxon>eudicotyledons</taxon>
        <taxon>Gunneridae</taxon>
        <taxon>Pentapetalae</taxon>
        <taxon>rosids</taxon>
        <taxon>malvids</taxon>
        <taxon>Brassicales</taxon>
        <taxon>Brassicaceae</taxon>
        <taxon>Brassiceae</taxon>
        <taxon>Brassica</taxon>
    </lineage>
</organism>
<reference evidence="11 12" key="1">
    <citation type="submission" date="2020-02" db="EMBL/GenBank/DDBJ databases">
        <authorList>
            <person name="Ma Q."/>
            <person name="Huang Y."/>
            <person name="Song X."/>
            <person name="Pei D."/>
        </authorList>
    </citation>
    <scope>NUCLEOTIDE SEQUENCE [LARGE SCALE GENOMIC DNA]</scope>
    <source>
        <strain evidence="11">Sxm20200214</strain>
        <tissue evidence="11">Leaf</tissue>
    </source>
</reference>
<evidence type="ECO:0000256" key="6">
    <source>
        <dbReference type="ARBA" id="ARBA00022989"/>
    </source>
</evidence>
<evidence type="ECO:0000259" key="10">
    <source>
        <dbReference type="Pfam" id="PF12819"/>
    </source>
</evidence>
<dbReference type="PANTHER" id="PTHR45631:SF33">
    <property type="entry name" value="PROTEIN KINASE DOMAIN-CONTAINING PROTEIN"/>
    <property type="match status" value="1"/>
</dbReference>
<keyword evidence="5" id="KW-0677">Repeat</keyword>
<comment type="subcellular location">
    <subcellularLocation>
        <location evidence="1">Membrane</location>
        <topology evidence="1">Single-pass membrane protein</topology>
    </subcellularLocation>
</comment>
<evidence type="ECO:0000256" key="5">
    <source>
        <dbReference type="ARBA" id="ARBA00022737"/>
    </source>
</evidence>
<accession>A0A8X7PHT7</accession>
<evidence type="ECO:0000313" key="12">
    <source>
        <dbReference type="Proteomes" id="UP000886595"/>
    </source>
</evidence>
<keyword evidence="6 9" id="KW-1133">Transmembrane helix</keyword>
<dbReference type="OrthoDB" id="2143199at2759"/>
<comment type="caution">
    <text evidence="11">The sequence shown here is derived from an EMBL/GenBank/DDBJ whole genome shotgun (WGS) entry which is preliminary data.</text>
</comment>
<evidence type="ECO:0000256" key="2">
    <source>
        <dbReference type="ARBA" id="ARBA00022614"/>
    </source>
</evidence>
<evidence type="ECO:0000256" key="8">
    <source>
        <dbReference type="ARBA" id="ARBA00023170"/>
    </source>
</evidence>
<dbReference type="EMBL" id="JAAMPC010000016">
    <property type="protein sequence ID" value="KAG2251278.1"/>
    <property type="molecule type" value="Genomic_DNA"/>
</dbReference>
<keyword evidence="2" id="KW-0433">Leucine-rich repeat</keyword>
<evidence type="ECO:0000256" key="7">
    <source>
        <dbReference type="ARBA" id="ARBA00023136"/>
    </source>
</evidence>
<gene>
    <name evidence="11" type="ORF">Bca52824_081414</name>
</gene>
<keyword evidence="7 9" id="KW-0472">Membrane</keyword>
<sequence length="545" mass="61741">MASLNQFKLKINQDSSVCLVGWSLRTQLIQKTTNIIYKSDADYIDSGSVGRISNEYKALLQQQGWTLRSFPEGDRNCYNFNLKANSKYLIRGSFVYGNYDGQNKIPKFDLHIGPNKWTSVKLEGVGNGSIYEMIHVLPQDHLQVCLVKTGKTIPFISSLELRPLNNNSYVTQSGSLIAVSRVYFTATPPFVRYNEDFHDRTWIPHLDNQIVSISTNLLVNTSNSYDVPQTVAKTAAIPANTSQPLTLDWSLDEINAQSYIYMHFAEIQDLEDDEIREFNITYNGGQNWYSYFRPRKLKIITIYNPRAVYKVLDLLQLETDQDEVSAMVNIKTTYELSQKASWQGDPCAPQIYRWEGLNCSYPDSEPPRIISLNLAENNLTGTITTEIFKLTQLIELDLSKNDLSGEIPASFADMKLLKLILGDALNPTVKSKSKKVPVIAIAASLAGVIALVVILAIFYIIRKKKPRRNAGEEELPVIVKVKLTFRLKNSRLGLKMVEADFRRPHVAVPRDNNSLHHGLRHIVELLISIGRPVENGNFQFKEFSV</sequence>
<dbReference type="GO" id="GO:0016020">
    <property type="term" value="C:membrane"/>
    <property type="evidence" value="ECO:0007669"/>
    <property type="project" value="UniProtKB-SubCell"/>
</dbReference>
<evidence type="ECO:0000256" key="4">
    <source>
        <dbReference type="ARBA" id="ARBA00022729"/>
    </source>
</evidence>
<evidence type="ECO:0000313" key="11">
    <source>
        <dbReference type="EMBL" id="KAG2251278.1"/>
    </source>
</evidence>
<protein>
    <recommendedName>
        <fullName evidence="10">Malectin-like domain-containing protein</fullName>
    </recommendedName>
</protein>
<dbReference type="PANTHER" id="PTHR45631">
    <property type="entry name" value="OS07G0107800 PROTEIN-RELATED"/>
    <property type="match status" value="1"/>
</dbReference>
<dbReference type="Pfam" id="PF00560">
    <property type="entry name" value="LRR_1"/>
    <property type="match status" value="1"/>
</dbReference>
<keyword evidence="3 9" id="KW-0812">Transmembrane</keyword>
<feature type="domain" description="Malectin-like" evidence="10">
    <location>
        <begin position="25"/>
        <end position="309"/>
    </location>
</feature>
<evidence type="ECO:0000256" key="1">
    <source>
        <dbReference type="ARBA" id="ARBA00004167"/>
    </source>
</evidence>
<feature type="transmembrane region" description="Helical" evidence="9">
    <location>
        <begin position="438"/>
        <end position="461"/>
    </location>
</feature>
<evidence type="ECO:0000256" key="3">
    <source>
        <dbReference type="ARBA" id="ARBA00022692"/>
    </source>
</evidence>
<dbReference type="Pfam" id="PF12819">
    <property type="entry name" value="Malectin_like"/>
    <property type="match status" value="1"/>
</dbReference>
<dbReference type="InterPro" id="IPR032675">
    <property type="entry name" value="LRR_dom_sf"/>
</dbReference>
<evidence type="ECO:0000256" key="9">
    <source>
        <dbReference type="SAM" id="Phobius"/>
    </source>
</evidence>
<name>A0A8X7PHT7_BRACI</name>
<keyword evidence="4" id="KW-0732">Signal</keyword>
<dbReference type="Gene3D" id="3.80.10.10">
    <property type="entry name" value="Ribonuclease Inhibitor"/>
    <property type="match status" value="1"/>
</dbReference>
<dbReference type="FunFam" id="3.80.10.10:FF:000129">
    <property type="entry name" value="Leucine-rich repeat receptor-like kinase"/>
    <property type="match status" value="1"/>
</dbReference>
<keyword evidence="12" id="KW-1185">Reference proteome</keyword>
<dbReference type="InterPro" id="IPR001611">
    <property type="entry name" value="Leu-rich_rpt"/>
</dbReference>
<dbReference type="AlphaFoldDB" id="A0A8X7PHT7"/>
<proteinExistence type="predicted"/>
<dbReference type="Proteomes" id="UP000886595">
    <property type="component" value="Unassembled WGS sequence"/>
</dbReference>
<dbReference type="SUPFAM" id="SSF52058">
    <property type="entry name" value="L domain-like"/>
    <property type="match status" value="1"/>
</dbReference>